<evidence type="ECO:0000313" key="2">
    <source>
        <dbReference type="Proteomes" id="UP000008550"/>
    </source>
</evidence>
<dbReference type="STRING" id="498761.HM1_0538"/>
<gene>
    <name evidence="1" type="ORF">HM1_0538</name>
</gene>
<accession>B0TFZ5</accession>
<proteinExistence type="predicted"/>
<protein>
    <recommendedName>
        <fullName evidence="3">Rubrerythrin diiron-binding domain-containing protein</fullName>
    </recommendedName>
</protein>
<dbReference type="EMBL" id="CP000930">
    <property type="protein sequence ID" value="ABZ83152.1"/>
    <property type="molecule type" value="Genomic_DNA"/>
</dbReference>
<dbReference type="RefSeq" id="WP_012281406.1">
    <property type="nucleotide sequence ID" value="NC_010337.2"/>
</dbReference>
<dbReference type="SUPFAM" id="SSF47240">
    <property type="entry name" value="Ferritin-like"/>
    <property type="match status" value="1"/>
</dbReference>
<keyword evidence="2" id="KW-1185">Reference proteome</keyword>
<organism evidence="1 2">
    <name type="scientific">Heliobacterium modesticaldum (strain ATCC 51547 / Ice1)</name>
    <dbReference type="NCBI Taxonomy" id="498761"/>
    <lineage>
        <taxon>Bacteria</taxon>
        <taxon>Bacillati</taxon>
        <taxon>Bacillota</taxon>
        <taxon>Clostridia</taxon>
        <taxon>Eubacteriales</taxon>
        <taxon>Heliobacteriaceae</taxon>
        <taxon>Heliomicrobium</taxon>
    </lineage>
</organism>
<reference evidence="1 2" key="1">
    <citation type="journal article" date="2008" name="J. Bacteriol.">
        <title>The genome of Heliobacterium modesticaldum, a phototrophic representative of the Firmicutes containing the simplest photosynthetic apparatus.</title>
        <authorList>
            <person name="Sattley W.M."/>
            <person name="Madigan M.T."/>
            <person name="Swingley W.D."/>
            <person name="Cheung P.C."/>
            <person name="Clocksin K.M."/>
            <person name="Conrad A.L."/>
            <person name="Dejesa L.C."/>
            <person name="Honchak B.M."/>
            <person name="Jung D.O."/>
            <person name="Karbach L.E."/>
            <person name="Kurdoglu A."/>
            <person name="Lahiri S."/>
            <person name="Mastrian S.D."/>
            <person name="Page L.E."/>
            <person name="Taylor H.L."/>
            <person name="Wang Z.T."/>
            <person name="Raymond J."/>
            <person name="Chen M."/>
            <person name="Blankenship R.E."/>
            <person name="Touchman J.W."/>
        </authorList>
    </citation>
    <scope>NUCLEOTIDE SEQUENCE [LARGE SCALE GENOMIC DNA]</scope>
    <source>
        <strain evidence="2">ATCC 51547 / Ice1</strain>
    </source>
</reference>
<dbReference type="AlphaFoldDB" id="B0TFZ5"/>
<dbReference type="KEGG" id="hmo:HM1_0538"/>
<evidence type="ECO:0000313" key="1">
    <source>
        <dbReference type="EMBL" id="ABZ83152.1"/>
    </source>
</evidence>
<dbReference type="eggNOG" id="ENOG502ZKWJ">
    <property type="taxonomic scope" value="Bacteria"/>
</dbReference>
<name>B0TFZ5_HELMI</name>
<dbReference type="HOGENOM" id="CLU_202400_0_0_9"/>
<dbReference type="InterPro" id="IPR009078">
    <property type="entry name" value="Ferritin-like_SF"/>
</dbReference>
<dbReference type="Proteomes" id="UP000008550">
    <property type="component" value="Chromosome"/>
</dbReference>
<evidence type="ECO:0008006" key="3">
    <source>
        <dbReference type="Google" id="ProtNLM"/>
    </source>
</evidence>
<sequence>MQLSTRDFLMKSLLNEQELVRDYQKFAQTTEDKEVAKIFLDYAEKDALRANQIKDILQNKYGLDADEK</sequence>